<gene>
    <name evidence="1" type="ORF">DIABBA_LOCUS12651</name>
</gene>
<evidence type="ECO:0000313" key="1">
    <source>
        <dbReference type="EMBL" id="CAG9839937.1"/>
    </source>
</evidence>
<dbReference type="AlphaFoldDB" id="A0A9N9TEH2"/>
<dbReference type="PANTHER" id="PTHR47027:SF25">
    <property type="entry name" value="REVERSE TRANSCRIPTASE DOMAIN-CONTAINING PROTEIN"/>
    <property type="match status" value="1"/>
</dbReference>
<sequence>MQILKNIGIDDKDIGVNKNLYWNQTAIKKIEDDYTDEIPIQRRDKSFLCNNHLSLELRQRIVKCYVWSVLLYSAEVWTLEVSIMNKIKALEMWVHRRILKIPWTARKTNEEVLMSVNKDRELLKTVKHRKVSYLGHIVRGSRYKILQLILKGKIEGRRSVGRKQVSWLKNIREWSQIPNAGQLFHIA</sequence>
<dbReference type="OrthoDB" id="8196546at2759"/>
<evidence type="ECO:0008006" key="3">
    <source>
        <dbReference type="Google" id="ProtNLM"/>
    </source>
</evidence>
<evidence type="ECO:0000313" key="2">
    <source>
        <dbReference type="Proteomes" id="UP001153709"/>
    </source>
</evidence>
<keyword evidence="2" id="KW-1185">Reference proteome</keyword>
<protein>
    <recommendedName>
        <fullName evidence="3">Reverse transcriptase</fullName>
    </recommendedName>
</protein>
<proteinExistence type="predicted"/>
<feature type="non-terminal residue" evidence="1">
    <location>
        <position position="187"/>
    </location>
</feature>
<accession>A0A9N9TEH2</accession>
<dbReference type="EMBL" id="OU898283">
    <property type="protein sequence ID" value="CAG9839937.1"/>
    <property type="molecule type" value="Genomic_DNA"/>
</dbReference>
<organism evidence="1 2">
    <name type="scientific">Diabrotica balteata</name>
    <name type="common">Banded cucumber beetle</name>
    <dbReference type="NCBI Taxonomy" id="107213"/>
    <lineage>
        <taxon>Eukaryota</taxon>
        <taxon>Metazoa</taxon>
        <taxon>Ecdysozoa</taxon>
        <taxon>Arthropoda</taxon>
        <taxon>Hexapoda</taxon>
        <taxon>Insecta</taxon>
        <taxon>Pterygota</taxon>
        <taxon>Neoptera</taxon>
        <taxon>Endopterygota</taxon>
        <taxon>Coleoptera</taxon>
        <taxon>Polyphaga</taxon>
        <taxon>Cucujiformia</taxon>
        <taxon>Chrysomeloidea</taxon>
        <taxon>Chrysomelidae</taxon>
        <taxon>Galerucinae</taxon>
        <taxon>Diabroticina</taxon>
        <taxon>Diabroticites</taxon>
        <taxon>Diabrotica</taxon>
    </lineage>
</organism>
<dbReference type="Proteomes" id="UP001153709">
    <property type="component" value="Chromosome 8"/>
</dbReference>
<name>A0A9N9TEH2_DIABA</name>
<reference evidence="1" key="1">
    <citation type="submission" date="2022-01" db="EMBL/GenBank/DDBJ databases">
        <authorList>
            <person name="King R."/>
        </authorList>
    </citation>
    <scope>NUCLEOTIDE SEQUENCE</scope>
</reference>
<dbReference type="PANTHER" id="PTHR47027">
    <property type="entry name" value="REVERSE TRANSCRIPTASE DOMAIN-CONTAINING PROTEIN"/>
    <property type="match status" value="1"/>
</dbReference>